<dbReference type="GO" id="GO:0035485">
    <property type="term" value="F:adenine/guanine mispair binding"/>
    <property type="evidence" value="ECO:0007669"/>
    <property type="project" value="TreeGrafter"/>
</dbReference>
<evidence type="ECO:0000256" key="12">
    <source>
        <dbReference type="ARBA" id="ARBA00023014"/>
    </source>
</evidence>
<evidence type="ECO:0000256" key="10">
    <source>
        <dbReference type="ARBA" id="ARBA00022801"/>
    </source>
</evidence>
<feature type="compositionally biased region" description="Polar residues" evidence="19">
    <location>
        <begin position="510"/>
        <end position="524"/>
    </location>
</feature>
<evidence type="ECO:0000256" key="5">
    <source>
        <dbReference type="ARBA" id="ARBA00012045"/>
    </source>
</evidence>
<dbReference type="GO" id="GO:0005634">
    <property type="term" value="C:nucleus"/>
    <property type="evidence" value="ECO:0007669"/>
    <property type="project" value="UniProtKB-SubCell"/>
</dbReference>
<evidence type="ECO:0000313" key="24">
    <source>
        <dbReference type="Proteomes" id="UP000752171"/>
    </source>
</evidence>
<dbReference type="GO" id="GO:0006298">
    <property type="term" value="P:mismatch repair"/>
    <property type="evidence" value="ECO:0007669"/>
    <property type="project" value="TreeGrafter"/>
</dbReference>
<evidence type="ECO:0000256" key="14">
    <source>
        <dbReference type="ARBA" id="ARBA00023204"/>
    </source>
</evidence>
<dbReference type="GO" id="GO:0034039">
    <property type="term" value="F:8-oxo-7,8-dihydroguanine DNA N-glycosylase activity"/>
    <property type="evidence" value="ECO:0007669"/>
    <property type="project" value="TreeGrafter"/>
</dbReference>
<evidence type="ECO:0000256" key="1">
    <source>
        <dbReference type="ARBA" id="ARBA00000843"/>
    </source>
</evidence>
<evidence type="ECO:0000259" key="20">
    <source>
        <dbReference type="SMART" id="SM00478"/>
    </source>
</evidence>
<dbReference type="AlphaFoldDB" id="A0A8B9JEB8"/>
<dbReference type="GO" id="GO:0046872">
    <property type="term" value="F:metal ion binding"/>
    <property type="evidence" value="ECO:0007669"/>
    <property type="project" value="UniProtKB-UniRule"/>
</dbReference>
<dbReference type="PANTHER" id="PTHR42944:SF1">
    <property type="entry name" value="ADENINE DNA GLYCOSYLASE"/>
    <property type="match status" value="1"/>
</dbReference>
<dbReference type="Proteomes" id="UP000694621">
    <property type="component" value="Unplaced"/>
</dbReference>
<keyword evidence="10" id="KW-0378">Hydrolase</keyword>
<reference evidence="21 24" key="1">
    <citation type="submission" date="2021-07" db="EMBL/GenBank/DDBJ databases">
        <authorList>
            <person name="Imarazene B."/>
            <person name="Zahm M."/>
            <person name="Klopp C."/>
            <person name="Cabau C."/>
            <person name="Beille S."/>
            <person name="Jouanno E."/>
            <person name="Castinel A."/>
            <person name="Lluch J."/>
            <person name="Gil L."/>
            <person name="Kuchtly C."/>
            <person name="Lopez Roques C."/>
            <person name="Donnadieu C."/>
            <person name="Parrinello H."/>
            <person name="Journot L."/>
            <person name="Du K."/>
            <person name="Schartl M."/>
            <person name="Retaux S."/>
            <person name="Guiguen Y."/>
        </authorList>
    </citation>
    <scope>NUCLEOTIDE SEQUENCE [LARGE SCALE GENOMIC DNA]</scope>
    <source>
        <strain evidence="21">Pach_M1</strain>
        <tissue evidence="21">Testis</tissue>
    </source>
</reference>
<dbReference type="SMART" id="SM00478">
    <property type="entry name" value="ENDO3c"/>
    <property type="match status" value="1"/>
</dbReference>
<dbReference type="InterPro" id="IPR015797">
    <property type="entry name" value="NUDIX_hydrolase-like_dom_sf"/>
</dbReference>
<dbReference type="FunFam" id="1.10.340.30:FF:000002">
    <property type="entry name" value="Adenine DNA glycosylase"/>
    <property type="match status" value="1"/>
</dbReference>
<dbReference type="Gene3D" id="1.10.1670.10">
    <property type="entry name" value="Helix-hairpin-Helix base-excision DNA repair enzymes (C-terminal)"/>
    <property type="match status" value="1"/>
</dbReference>
<dbReference type="Gene3D" id="3.90.79.10">
    <property type="entry name" value="Nucleoside Triphosphate Pyrophosphohydrolase"/>
    <property type="match status" value="1"/>
</dbReference>
<dbReference type="GeneID" id="103025733"/>
<dbReference type="Pfam" id="PF14815">
    <property type="entry name" value="NUDIX_4"/>
    <property type="match status" value="1"/>
</dbReference>
<organism evidence="22 23">
    <name type="scientific">Astyanax mexicanus</name>
    <name type="common">Blind cave fish</name>
    <name type="synonym">Astyanax fasciatus mexicanus</name>
    <dbReference type="NCBI Taxonomy" id="7994"/>
    <lineage>
        <taxon>Eukaryota</taxon>
        <taxon>Metazoa</taxon>
        <taxon>Chordata</taxon>
        <taxon>Craniata</taxon>
        <taxon>Vertebrata</taxon>
        <taxon>Euteleostomi</taxon>
        <taxon>Actinopterygii</taxon>
        <taxon>Neopterygii</taxon>
        <taxon>Teleostei</taxon>
        <taxon>Ostariophysi</taxon>
        <taxon>Characiformes</taxon>
        <taxon>Characoidei</taxon>
        <taxon>Acestrorhamphidae</taxon>
        <taxon>Acestrorhamphinae</taxon>
        <taxon>Astyanax</taxon>
    </lineage>
</organism>
<dbReference type="Ensembl" id="ENSAMXT00005022482.1">
    <property type="protein sequence ID" value="ENSAMXP00005020333.1"/>
    <property type="gene ID" value="ENSAMXG00005010487.1"/>
</dbReference>
<dbReference type="InterPro" id="IPR004035">
    <property type="entry name" value="Endouclease-III_FeS-bd_BS"/>
</dbReference>
<keyword evidence="16 18" id="KW-0326">Glycosidase</keyword>
<comment type="subcellular location">
    <subcellularLocation>
        <location evidence="3">Mitochondrion</location>
    </subcellularLocation>
    <subcellularLocation>
        <location evidence="2">Nucleus</location>
    </subcellularLocation>
</comment>
<dbReference type="SUPFAM" id="SSF55811">
    <property type="entry name" value="Nudix"/>
    <property type="match status" value="1"/>
</dbReference>
<dbReference type="FunFam" id="3.90.79.10:FF:000026">
    <property type="entry name" value="Adenine DNA glycosylase"/>
    <property type="match status" value="1"/>
</dbReference>
<evidence type="ECO:0000313" key="22">
    <source>
        <dbReference type="Ensembl" id="ENSAMXP00005020333.1"/>
    </source>
</evidence>
<evidence type="ECO:0000256" key="3">
    <source>
        <dbReference type="ARBA" id="ARBA00004173"/>
    </source>
</evidence>
<comment type="catalytic activity">
    <reaction evidence="1 18">
        <text>Hydrolyzes free adenine bases from 7,8-dihydro-8-oxoguanine:adenine mismatched double-stranded DNA, leaving an apurinic site.</text>
        <dbReference type="EC" id="3.2.2.31"/>
    </reaction>
</comment>
<keyword evidence="11 18" id="KW-0408">Iron</keyword>
<keyword evidence="14" id="KW-0234">DNA repair</keyword>
<comment type="function">
    <text evidence="17">Involved in oxidative DNA damage repair. Initiates repair of A*oxoG to C*G by removing the inappropriately paired adenine base from the DNA backbone. Possesses both adenine and 2-OH-A DNA glycosylase activities.</text>
</comment>
<dbReference type="InterPro" id="IPR044298">
    <property type="entry name" value="MIG/MutY"/>
</dbReference>
<evidence type="ECO:0000256" key="18">
    <source>
        <dbReference type="RuleBase" id="RU365096"/>
    </source>
</evidence>
<comment type="function">
    <text evidence="18">Adenine glycosylase active on G-A mispairs.</text>
</comment>
<name>A0A8B9JEB8_ASTMX</name>
<gene>
    <name evidence="21" type="primary">MUTYH</name>
    <name evidence="21" type="ORF">AMEX_G15029</name>
</gene>
<feature type="domain" description="HhH-GPD" evidence="20">
    <location>
        <begin position="95"/>
        <end position="247"/>
    </location>
</feature>
<keyword evidence="15" id="KW-0539">Nucleus</keyword>
<dbReference type="InterPro" id="IPR029119">
    <property type="entry name" value="MutY_C"/>
</dbReference>
<dbReference type="EC" id="3.2.2.31" evidence="5 18"/>
<evidence type="ECO:0000256" key="17">
    <source>
        <dbReference type="ARBA" id="ARBA00058024"/>
    </source>
</evidence>
<evidence type="ECO:0000256" key="15">
    <source>
        <dbReference type="ARBA" id="ARBA00023242"/>
    </source>
</evidence>
<dbReference type="InterPro" id="IPR011257">
    <property type="entry name" value="DNA_glycosylase"/>
</dbReference>
<dbReference type="InterPro" id="IPR023170">
    <property type="entry name" value="HhH_base_excis_C"/>
</dbReference>
<dbReference type="GO" id="GO:0006284">
    <property type="term" value="P:base-excision repair"/>
    <property type="evidence" value="ECO:0007669"/>
    <property type="project" value="UniProtKB-UniRule"/>
</dbReference>
<dbReference type="InterPro" id="IPR003265">
    <property type="entry name" value="HhH-GPD_domain"/>
</dbReference>
<reference evidence="22" key="2">
    <citation type="submission" date="2025-05" db="UniProtKB">
        <authorList>
            <consortium name="Ensembl"/>
        </authorList>
    </citation>
    <scope>IDENTIFICATION</scope>
</reference>
<evidence type="ECO:0000313" key="21">
    <source>
        <dbReference type="EMBL" id="KAG9270115.1"/>
    </source>
</evidence>
<dbReference type="FunFam" id="1.10.1670.10:FF:000002">
    <property type="entry name" value="Adenine DNA glycosylase"/>
    <property type="match status" value="1"/>
</dbReference>
<evidence type="ECO:0000256" key="7">
    <source>
        <dbReference type="ARBA" id="ARBA00022485"/>
    </source>
</evidence>
<feature type="region of interest" description="Disordered" evidence="19">
    <location>
        <begin position="475"/>
        <end position="524"/>
    </location>
</feature>
<keyword evidence="7" id="KW-0004">4Fe-4S</keyword>
<dbReference type="PANTHER" id="PTHR42944">
    <property type="entry name" value="ADENINE DNA GLYCOSYLASE"/>
    <property type="match status" value="1"/>
</dbReference>
<dbReference type="Pfam" id="PF00633">
    <property type="entry name" value="HHH"/>
    <property type="match status" value="1"/>
</dbReference>
<dbReference type="Gene3D" id="1.10.340.30">
    <property type="entry name" value="Hypothetical protein, domain 2"/>
    <property type="match status" value="1"/>
</dbReference>
<dbReference type="PROSITE" id="PS01155">
    <property type="entry name" value="ENDONUCLEASE_III_2"/>
    <property type="match status" value="1"/>
</dbReference>
<evidence type="ECO:0000256" key="4">
    <source>
        <dbReference type="ARBA" id="ARBA00008343"/>
    </source>
</evidence>
<dbReference type="CDD" id="cd00056">
    <property type="entry name" value="ENDO3c"/>
    <property type="match status" value="1"/>
</dbReference>
<evidence type="ECO:0000256" key="6">
    <source>
        <dbReference type="ARBA" id="ARBA00022023"/>
    </source>
</evidence>
<dbReference type="InterPro" id="IPR000445">
    <property type="entry name" value="HhH_motif"/>
</dbReference>
<dbReference type="GO" id="GO:0032357">
    <property type="term" value="F:oxidized purine DNA binding"/>
    <property type="evidence" value="ECO:0007669"/>
    <property type="project" value="TreeGrafter"/>
</dbReference>
<proteinExistence type="inferred from homology"/>
<comment type="cofactor">
    <cofactor evidence="18">
        <name>[4Fe-4S] cluster</name>
        <dbReference type="ChEBI" id="CHEBI:49883"/>
    </cofactor>
    <text evidence="18">Binds 1 [4Fe-4S] cluster.</text>
</comment>
<evidence type="ECO:0000256" key="2">
    <source>
        <dbReference type="ARBA" id="ARBA00004123"/>
    </source>
</evidence>
<dbReference type="InterPro" id="IPR004036">
    <property type="entry name" value="Endonuclease-III-like_CS2"/>
</dbReference>
<keyword evidence="9 18" id="KW-0227">DNA damage</keyword>
<evidence type="ECO:0000256" key="11">
    <source>
        <dbReference type="ARBA" id="ARBA00023004"/>
    </source>
</evidence>
<dbReference type="GO" id="GO:0005739">
    <property type="term" value="C:mitochondrion"/>
    <property type="evidence" value="ECO:0007669"/>
    <property type="project" value="UniProtKB-SubCell"/>
</dbReference>
<feature type="compositionally biased region" description="Basic and acidic residues" evidence="19">
    <location>
        <begin position="475"/>
        <end position="491"/>
    </location>
</feature>
<keyword evidence="13" id="KW-0496">Mitochondrion</keyword>
<dbReference type="GO" id="GO:0000701">
    <property type="term" value="F:purine-specific mismatch base pair DNA N-glycosylase activity"/>
    <property type="evidence" value="ECO:0007669"/>
    <property type="project" value="UniProtKB-EC"/>
</dbReference>
<evidence type="ECO:0000256" key="13">
    <source>
        <dbReference type="ARBA" id="ARBA00023128"/>
    </source>
</evidence>
<dbReference type="SUPFAM" id="SSF48150">
    <property type="entry name" value="DNA-glycosylase"/>
    <property type="match status" value="1"/>
</dbReference>
<dbReference type="CTD" id="4595"/>
<dbReference type="PROSITE" id="PS00764">
    <property type="entry name" value="ENDONUCLEASE_III_1"/>
    <property type="match status" value="1"/>
</dbReference>
<dbReference type="EMBL" id="JAICCE010000012">
    <property type="protein sequence ID" value="KAG9270115.1"/>
    <property type="molecule type" value="Genomic_DNA"/>
</dbReference>
<keyword evidence="8" id="KW-0479">Metal-binding</keyword>
<dbReference type="Proteomes" id="UP000752171">
    <property type="component" value="Unassembled WGS sequence"/>
</dbReference>
<comment type="similarity">
    <text evidence="4 18">Belongs to the Nth/MutY family.</text>
</comment>
<evidence type="ECO:0000313" key="23">
    <source>
        <dbReference type="Proteomes" id="UP000694621"/>
    </source>
</evidence>
<dbReference type="GO" id="GO:0051539">
    <property type="term" value="F:4 iron, 4 sulfur cluster binding"/>
    <property type="evidence" value="ECO:0007669"/>
    <property type="project" value="UniProtKB-UniRule"/>
</dbReference>
<evidence type="ECO:0000256" key="8">
    <source>
        <dbReference type="ARBA" id="ARBA00022723"/>
    </source>
</evidence>
<evidence type="ECO:0000256" key="16">
    <source>
        <dbReference type="ARBA" id="ARBA00023295"/>
    </source>
</evidence>
<keyword evidence="12" id="KW-0411">Iron-sulfur</keyword>
<accession>A0A8B9JEB8</accession>
<protein>
    <recommendedName>
        <fullName evidence="6 18">Adenine DNA glycosylase</fullName>
        <ecNumber evidence="5 18">3.2.2.31</ecNumber>
    </recommendedName>
</protein>
<evidence type="ECO:0000256" key="19">
    <source>
        <dbReference type="SAM" id="MobiDB-lite"/>
    </source>
</evidence>
<dbReference type="OrthoDB" id="10248838at2759"/>
<evidence type="ECO:0000256" key="9">
    <source>
        <dbReference type="ARBA" id="ARBA00022763"/>
    </source>
</evidence>
<dbReference type="CDD" id="cd03431">
    <property type="entry name" value="NUDIX_DNA_Glycosylase_C-MutY"/>
    <property type="match status" value="1"/>
</dbReference>
<sequence>MRLLIRINTMSRIKSQGKRAALPKSNKLKPNVKQEEPSSPSSYHFFDDPAELKLFRSHLLSWYDQSKRELPWRTVAMKEQDVNIRTYAVWVSEVMLQQTQVATVVDYYNKWMKRWPTVQTLAEASLEEVNQMWSGLGYYSRGRRLHEGAQKVVSELGGQMPRSAEALLKQLPGVGRYTAGAISSIALGQVTGAVDGNVIRVLCRVRAIGADSTSPVVTEALWKIAETLVDPKRPADFNQALMELGATVCTPKNPGCACCPIQTHCHAYKKVSLKQEKDTKRLLNKLDSKLNCSVPDIENCLSGSCKLCLSEGWDSELGVQNYPRKPMKKAPRVERTLTCVLHRQSDQGEIQYLLIQRPSKGLLAGMWELPSMLLEEGISEKKHRGLLSAEVQRVLGTSPDEESFQYLGEVVHIFSHIHQTYVVYSATVSLYSEAEREQKISWLSDAALQAAAVSTGVKKIMKLYYECTSKLKDTKVNKKRKQSTDSGKDNQAKQSKRRQERSTDGGPKQLSLSRFFTSSKPANS</sequence>
<dbReference type="Pfam" id="PF00730">
    <property type="entry name" value="HhH-GPD"/>
    <property type="match status" value="1"/>
</dbReference>